<keyword evidence="3" id="KW-1185">Reference proteome</keyword>
<feature type="transmembrane region" description="Helical" evidence="1">
    <location>
        <begin position="20"/>
        <end position="41"/>
    </location>
</feature>
<accession>A0A0C3QAF4</accession>
<protein>
    <submittedName>
        <fullName evidence="2">Uncharacterized protein</fullName>
    </submittedName>
</protein>
<dbReference type="EMBL" id="KN823148">
    <property type="protein sequence ID" value="KIO21124.1"/>
    <property type="molecule type" value="Genomic_DNA"/>
</dbReference>
<dbReference type="AlphaFoldDB" id="A0A0C3QAF4"/>
<sequence>MGFVDVWGNKNGFLREDSERLVWIVTGLVLGSTLSPARGIFTPERLLNAFIQ</sequence>
<dbReference type="Proteomes" id="UP000054248">
    <property type="component" value="Unassembled WGS sequence"/>
</dbReference>
<keyword evidence="1" id="KW-1133">Transmembrane helix</keyword>
<evidence type="ECO:0000313" key="3">
    <source>
        <dbReference type="Proteomes" id="UP000054248"/>
    </source>
</evidence>
<keyword evidence="1" id="KW-0472">Membrane</keyword>
<proteinExistence type="predicted"/>
<name>A0A0C3QAF4_9AGAM</name>
<reference evidence="3" key="2">
    <citation type="submission" date="2015-01" db="EMBL/GenBank/DDBJ databases">
        <title>Evolutionary Origins and Diversification of the Mycorrhizal Mutualists.</title>
        <authorList>
            <consortium name="DOE Joint Genome Institute"/>
            <consortium name="Mycorrhizal Genomics Consortium"/>
            <person name="Kohler A."/>
            <person name="Kuo A."/>
            <person name="Nagy L.G."/>
            <person name="Floudas D."/>
            <person name="Copeland A."/>
            <person name="Barry K.W."/>
            <person name="Cichocki N."/>
            <person name="Veneault-Fourrey C."/>
            <person name="LaButti K."/>
            <person name="Lindquist E.A."/>
            <person name="Lipzen A."/>
            <person name="Lundell T."/>
            <person name="Morin E."/>
            <person name="Murat C."/>
            <person name="Riley R."/>
            <person name="Ohm R."/>
            <person name="Sun H."/>
            <person name="Tunlid A."/>
            <person name="Henrissat B."/>
            <person name="Grigoriev I.V."/>
            <person name="Hibbett D.S."/>
            <person name="Martin F."/>
        </authorList>
    </citation>
    <scope>NUCLEOTIDE SEQUENCE [LARGE SCALE GENOMIC DNA]</scope>
    <source>
        <strain evidence="3">MUT 4182</strain>
    </source>
</reference>
<organism evidence="2 3">
    <name type="scientific">Tulasnella calospora MUT 4182</name>
    <dbReference type="NCBI Taxonomy" id="1051891"/>
    <lineage>
        <taxon>Eukaryota</taxon>
        <taxon>Fungi</taxon>
        <taxon>Dikarya</taxon>
        <taxon>Basidiomycota</taxon>
        <taxon>Agaricomycotina</taxon>
        <taxon>Agaricomycetes</taxon>
        <taxon>Cantharellales</taxon>
        <taxon>Tulasnellaceae</taxon>
        <taxon>Tulasnella</taxon>
    </lineage>
</organism>
<keyword evidence="1" id="KW-0812">Transmembrane</keyword>
<evidence type="ECO:0000256" key="1">
    <source>
        <dbReference type="SAM" id="Phobius"/>
    </source>
</evidence>
<reference evidence="2 3" key="1">
    <citation type="submission" date="2014-04" db="EMBL/GenBank/DDBJ databases">
        <authorList>
            <consortium name="DOE Joint Genome Institute"/>
            <person name="Kuo A."/>
            <person name="Girlanda M."/>
            <person name="Perotto S."/>
            <person name="Kohler A."/>
            <person name="Nagy L.G."/>
            <person name="Floudas D."/>
            <person name="Copeland A."/>
            <person name="Barry K.W."/>
            <person name="Cichocki N."/>
            <person name="Veneault-Fourrey C."/>
            <person name="LaButti K."/>
            <person name="Lindquist E.A."/>
            <person name="Lipzen A."/>
            <person name="Lundell T."/>
            <person name="Morin E."/>
            <person name="Murat C."/>
            <person name="Sun H."/>
            <person name="Tunlid A."/>
            <person name="Henrissat B."/>
            <person name="Grigoriev I.V."/>
            <person name="Hibbett D.S."/>
            <person name="Martin F."/>
            <person name="Nordberg H.P."/>
            <person name="Cantor M.N."/>
            <person name="Hua S.X."/>
        </authorList>
    </citation>
    <scope>NUCLEOTIDE SEQUENCE [LARGE SCALE GENOMIC DNA]</scope>
    <source>
        <strain evidence="2 3">MUT 4182</strain>
    </source>
</reference>
<gene>
    <name evidence="2" type="ORF">M407DRAFT_245578</name>
</gene>
<dbReference type="HOGENOM" id="CLU_3089002_0_0_1"/>
<evidence type="ECO:0000313" key="2">
    <source>
        <dbReference type="EMBL" id="KIO21124.1"/>
    </source>
</evidence>